<feature type="domain" description="Cysteine-rich small" evidence="1">
    <location>
        <begin position="195"/>
        <end position="275"/>
    </location>
</feature>
<protein>
    <submittedName>
        <fullName evidence="2">Cysteine-rich small domain protein</fullName>
    </submittedName>
</protein>
<dbReference type="Pfam" id="PF04071">
    <property type="entry name" value="zf-like"/>
    <property type="match status" value="1"/>
</dbReference>
<dbReference type="InterPro" id="IPR007212">
    <property type="entry name" value="Zf-like"/>
</dbReference>
<gene>
    <name evidence="2" type="ordered locus">Mpal_0026</name>
</gene>
<dbReference type="GeneID" id="25394060"/>
<keyword evidence="3" id="KW-1185">Reference proteome</keyword>
<dbReference type="AlphaFoldDB" id="B8GI71"/>
<dbReference type="STRING" id="521011.Mpal_0026"/>
<dbReference type="RefSeq" id="WP_012616741.1">
    <property type="nucleotide sequence ID" value="NC_011832.1"/>
</dbReference>
<reference evidence="2 3" key="1">
    <citation type="journal article" date="2015" name="Genome Announc.">
        <title>Complete Genome Sequence of Methanosphaerula palustris E1-9CT, a Hydrogenotrophic Methanogen Isolated from a Minerotrophic Fen Peatland.</title>
        <authorList>
            <person name="Cadillo-Quiroz H."/>
            <person name="Browne P."/>
            <person name="Kyrpides N."/>
            <person name="Woyke T."/>
            <person name="Goodwin L."/>
            <person name="Detter C."/>
            <person name="Yavitt J.B."/>
            <person name="Zinder S.H."/>
        </authorList>
    </citation>
    <scope>NUCLEOTIDE SEQUENCE [LARGE SCALE GENOMIC DNA]</scope>
    <source>
        <strain evidence="3">ATCC BAA-1556 / DSM 19958 / E1-9c</strain>
    </source>
</reference>
<proteinExistence type="predicted"/>
<dbReference type="eggNOG" id="arCOG05056">
    <property type="taxonomic scope" value="Archaea"/>
</dbReference>
<dbReference type="KEGG" id="mpl:Mpal_0026"/>
<accession>B8GI71</accession>
<dbReference type="OrthoDB" id="39225at2157"/>
<name>B8GI71_METPE</name>
<dbReference type="HOGENOM" id="CLU_923209_0_0_2"/>
<evidence type="ECO:0000259" key="1">
    <source>
        <dbReference type="Pfam" id="PF04071"/>
    </source>
</evidence>
<evidence type="ECO:0000313" key="3">
    <source>
        <dbReference type="Proteomes" id="UP000002457"/>
    </source>
</evidence>
<sequence>MRYYLDDTTLFLRGHFTVAVQHDPALLMTVPLVMIRVTSVEEKDQSRVEELTAARAGMVGPVYTLFSAGMINTAAVARCDQVTAFAHAGPSSVSVVIVSNRAGPGLLAGILETAVAAVDRVLEEAGTPGYRVEVVAATEEETESPARTGQDAQVTAAVIEATGTALLRRSLSLPKDQTALSRPAFSIYSRFGGNHWVTWQPEGCPYYPCHMKGQSCRYCYCPFYPCNDDELGQQVIASSGKTVWNCSECTLVHEPVVADYLQRNPMASLNELKQVHRHLIGQSKT</sequence>
<organism evidence="2 3">
    <name type="scientific">Methanosphaerula palustris (strain ATCC BAA-1556 / DSM 19958 / E1-9c)</name>
    <dbReference type="NCBI Taxonomy" id="521011"/>
    <lineage>
        <taxon>Archaea</taxon>
        <taxon>Methanobacteriati</taxon>
        <taxon>Methanobacteriota</taxon>
        <taxon>Stenosarchaea group</taxon>
        <taxon>Methanomicrobia</taxon>
        <taxon>Methanomicrobiales</taxon>
        <taxon>Methanoregulaceae</taxon>
        <taxon>Methanosphaerula</taxon>
    </lineage>
</organism>
<evidence type="ECO:0000313" key="2">
    <source>
        <dbReference type="EMBL" id="ACL15422.1"/>
    </source>
</evidence>
<dbReference type="Proteomes" id="UP000002457">
    <property type="component" value="Chromosome"/>
</dbReference>
<dbReference type="EMBL" id="CP001338">
    <property type="protein sequence ID" value="ACL15422.1"/>
    <property type="molecule type" value="Genomic_DNA"/>
</dbReference>